<comment type="caution">
    <text evidence="2">The sequence shown here is derived from an EMBL/GenBank/DDBJ whole genome shotgun (WGS) entry which is preliminary data.</text>
</comment>
<dbReference type="GO" id="GO:0071949">
    <property type="term" value="F:FAD binding"/>
    <property type="evidence" value="ECO:0007669"/>
    <property type="project" value="InterPro"/>
</dbReference>
<dbReference type="EMBL" id="WPIN01000020">
    <property type="protein sequence ID" value="MVM35035.1"/>
    <property type="molecule type" value="Genomic_DNA"/>
</dbReference>
<evidence type="ECO:0000259" key="1">
    <source>
        <dbReference type="PROSITE" id="PS50925"/>
    </source>
</evidence>
<organism evidence="2 3">
    <name type="scientific">Spirosoma arboris</name>
    <dbReference type="NCBI Taxonomy" id="2682092"/>
    <lineage>
        <taxon>Bacteria</taxon>
        <taxon>Pseudomonadati</taxon>
        <taxon>Bacteroidota</taxon>
        <taxon>Cytophagia</taxon>
        <taxon>Cytophagales</taxon>
        <taxon>Cytophagaceae</taxon>
        <taxon>Spirosoma</taxon>
    </lineage>
</organism>
<feature type="domain" description="BLUF" evidence="1">
    <location>
        <begin position="2"/>
        <end position="93"/>
    </location>
</feature>
<dbReference type="PROSITE" id="PS50925">
    <property type="entry name" value="BLUF"/>
    <property type="match status" value="1"/>
</dbReference>
<dbReference type="GO" id="GO:0009882">
    <property type="term" value="F:blue light photoreceptor activity"/>
    <property type="evidence" value="ECO:0007669"/>
    <property type="project" value="InterPro"/>
</dbReference>
<dbReference type="Gene3D" id="3.30.70.100">
    <property type="match status" value="1"/>
</dbReference>
<accession>A0A7K1SML0</accession>
<evidence type="ECO:0000313" key="3">
    <source>
        <dbReference type="Proteomes" id="UP000436006"/>
    </source>
</evidence>
<sequence>MKCCIVYTSCFRDLLSISELTQMRCQGQRTNQALGITGVLLYCNGSVIHVLEGSEAIVERQYKISQKDYRQSLIIQLYKRPIEHRCFSNWSMGYKTSSVSEFTHLMDLLPFLKDPYFPWPKQDNDVLSLLQIFYLTNYRN</sequence>
<reference evidence="2 3" key="1">
    <citation type="submission" date="2019-12" db="EMBL/GenBank/DDBJ databases">
        <title>Spirosoma sp. HMF4905 genome sequencing and assembly.</title>
        <authorList>
            <person name="Kang H."/>
            <person name="Cha I."/>
            <person name="Kim H."/>
            <person name="Joh K."/>
        </authorList>
    </citation>
    <scope>NUCLEOTIDE SEQUENCE [LARGE SCALE GENOMIC DNA]</scope>
    <source>
        <strain evidence="2 3">HMF4905</strain>
    </source>
</reference>
<dbReference type="InterPro" id="IPR036046">
    <property type="entry name" value="Acylphosphatase-like_dom_sf"/>
</dbReference>
<evidence type="ECO:0000313" key="2">
    <source>
        <dbReference type="EMBL" id="MVM35035.1"/>
    </source>
</evidence>
<protein>
    <recommendedName>
        <fullName evidence="1">BLUF domain-containing protein</fullName>
    </recommendedName>
</protein>
<name>A0A7K1SML0_9BACT</name>
<dbReference type="RefSeq" id="WP_157589854.1">
    <property type="nucleotide sequence ID" value="NZ_WPIN01000020.1"/>
</dbReference>
<dbReference type="SMART" id="SM01034">
    <property type="entry name" value="BLUF"/>
    <property type="match status" value="1"/>
</dbReference>
<proteinExistence type="predicted"/>
<dbReference type="Proteomes" id="UP000436006">
    <property type="component" value="Unassembled WGS sequence"/>
</dbReference>
<dbReference type="SUPFAM" id="SSF54975">
    <property type="entry name" value="Acylphosphatase/BLUF domain-like"/>
    <property type="match status" value="1"/>
</dbReference>
<dbReference type="InterPro" id="IPR007024">
    <property type="entry name" value="BLUF_domain"/>
</dbReference>
<keyword evidence="3" id="KW-1185">Reference proteome</keyword>
<dbReference type="Pfam" id="PF04940">
    <property type="entry name" value="BLUF"/>
    <property type="match status" value="1"/>
</dbReference>
<dbReference type="AlphaFoldDB" id="A0A7K1SML0"/>
<gene>
    <name evidence="2" type="ORF">GO755_33725</name>
</gene>